<sequence>MDNAVYSLKQVGQHQGHHFCIKRTVLRPLFEPFEPRQRAIRAKAASHSSQAVLNKHK</sequence>
<reference evidence="1" key="1">
    <citation type="journal article" date="2019" name="bioRxiv">
        <title>The Genome of the Zebra Mussel, Dreissena polymorpha: A Resource for Invasive Species Research.</title>
        <authorList>
            <person name="McCartney M.A."/>
            <person name="Auch B."/>
            <person name="Kono T."/>
            <person name="Mallez S."/>
            <person name="Zhang Y."/>
            <person name="Obille A."/>
            <person name="Becker A."/>
            <person name="Abrahante J.E."/>
            <person name="Garbe J."/>
            <person name="Badalamenti J.P."/>
            <person name="Herman A."/>
            <person name="Mangelson H."/>
            <person name="Liachko I."/>
            <person name="Sullivan S."/>
            <person name="Sone E.D."/>
            <person name="Koren S."/>
            <person name="Silverstein K.A.T."/>
            <person name="Beckman K.B."/>
            <person name="Gohl D.M."/>
        </authorList>
    </citation>
    <scope>NUCLEOTIDE SEQUENCE</scope>
    <source>
        <strain evidence="1">Duluth1</strain>
        <tissue evidence="1">Whole animal</tissue>
    </source>
</reference>
<dbReference type="AlphaFoldDB" id="A0A9D4CQ89"/>
<comment type="caution">
    <text evidence="1">The sequence shown here is derived from an EMBL/GenBank/DDBJ whole genome shotgun (WGS) entry which is preliminary data.</text>
</comment>
<organism evidence="1 2">
    <name type="scientific">Dreissena polymorpha</name>
    <name type="common">Zebra mussel</name>
    <name type="synonym">Mytilus polymorpha</name>
    <dbReference type="NCBI Taxonomy" id="45954"/>
    <lineage>
        <taxon>Eukaryota</taxon>
        <taxon>Metazoa</taxon>
        <taxon>Spiralia</taxon>
        <taxon>Lophotrochozoa</taxon>
        <taxon>Mollusca</taxon>
        <taxon>Bivalvia</taxon>
        <taxon>Autobranchia</taxon>
        <taxon>Heteroconchia</taxon>
        <taxon>Euheterodonta</taxon>
        <taxon>Imparidentia</taxon>
        <taxon>Neoheterodontei</taxon>
        <taxon>Myida</taxon>
        <taxon>Dreissenoidea</taxon>
        <taxon>Dreissenidae</taxon>
        <taxon>Dreissena</taxon>
    </lineage>
</organism>
<reference evidence="1" key="2">
    <citation type="submission" date="2020-11" db="EMBL/GenBank/DDBJ databases">
        <authorList>
            <person name="McCartney M.A."/>
            <person name="Auch B."/>
            <person name="Kono T."/>
            <person name="Mallez S."/>
            <person name="Becker A."/>
            <person name="Gohl D.M."/>
            <person name="Silverstein K.A.T."/>
            <person name="Koren S."/>
            <person name="Bechman K.B."/>
            <person name="Herman A."/>
            <person name="Abrahante J.E."/>
            <person name="Garbe J."/>
        </authorList>
    </citation>
    <scope>NUCLEOTIDE SEQUENCE</scope>
    <source>
        <strain evidence="1">Duluth1</strain>
        <tissue evidence="1">Whole animal</tissue>
    </source>
</reference>
<keyword evidence="2" id="KW-1185">Reference proteome</keyword>
<dbReference type="Proteomes" id="UP000828390">
    <property type="component" value="Unassembled WGS sequence"/>
</dbReference>
<name>A0A9D4CQ89_DREPO</name>
<accession>A0A9D4CQ89</accession>
<proteinExistence type="predicted"/>
<dbReference type="EMBL" id="JAIWYP010000012">
    <property type="protein sequence ID" value="KAH3729618.1"/>
    <property type="molecule type" value="Genomic_DNA"/>
</dbReference>
<gene>
    <name evidence="1" type="ORF">DPMN_055593</name>
</gene>
<evidence type="ECO:0000313" key="2">
    <source>
        <dbReference type="Proteomes" id="UP000828390"/>
    </source>
</evidence>
<evidence type="ECO:0000313" key="1">
    <source>
        <dbReference type="EMBL" id="KAH3729618.1"/>
    </source>
</evidence>
<protein>
    <submittedName>
        <fullName evidence="1">Uncharacterized protein</fullName>
    </submittedName>
</protein>